<accession>A0A0L0T103</accession>
<feature type="region of interest" description="Disordered" evidence="1">
    <location>
        <begin position="143"/>
        <end position="165"/>
    </location>
</feature>
<feature type="compositionally biased region" description="Polar residues" evidence="1">
    <location>
        <begin position="19"/>
        <end position="31"/>
    </location>
</feature>
<dbReference type="OrthoDB" id="10482173at2759"/>
<feature type="region of interest" description="Disordered" evidence="1">
    <location>
        <begin position="1"/>
        <end position="31"/>
    </location>
</feature>
<protein>
    <submittedName>
        <fullName evidence="2">Uncharacterized protein</fullName>
    </submittedName>
</protein>
<evidence type="ECO:0000313" key="2">
    <source>
        <dbReference type="EMBL" id="KNE68264.1"/>
    </source>
</evidence>
<dbReference type="Proteomes" id="UP000054350">
    <property type="component" value="Unassembled WGS sequence"/>
</dbReference>
<name>A0A0L0T103_ALLM3</name>
<evidence type="ECO:0000313" key="3">
    <source>
        <dbReference type="Proteomes" id="UP000054350"/>
    </source>
</evidence>
<reference evidence="3" key="2">
    <citation type="submission" date="2009-11" db="EMBL/GenBank/DDBJ databases">
        <title>The Genome Sequence of Allomyces macrogynus strain ATCC 38327.</title>
        <authorList>
            <consortium name="The Broad Institute Genome Sequencing Platform"/>
            <person name="Russ C."/>
            <person name="Cuomo C."/>
            <person name="Shea T."/>
            <person name="Young S.K."/>
            <person name="Zeng Q."/>
            <person name="Koehrsen M."/>
            <person name="Haas B."/>
            <person name="Borodovsky M."/>
            <person name="Guigo R."/>
            <person name="Alvarado L."/>
            <person name="Berlin A."/>
            <person name="Borenstein D."/>
            <person name="Chen Z."/>
            <person name="Engels R."/>
            <person name="Freedman E."/>
            <person name="Gellesch M."/>
            <person name="Goldberg J."/>
            <person name="Griggs A."/>
            <person name="Gujja S."/>
            <person name="Heiman D."/>
            <person name="Hepburn T."/>
            <person name="Howarth C."/>
            <person name="Jen D."/>
            <person name="Larson L."/>
            <person name="Lewis B."/>
            <person name="Mehta T."/>
            <person name="Park D."/>
            <person name="Pearson M."/>
            <person name="Roberts A."/>
            <person name="Saif S."/>
            <person name="Shenoy N."/>
            <person name="Sisk P."/>
            <person name="Stolte C."/>
            <person name="Sykes S."/>
            <person name="Walk T."/>
            <person name="White J."/>
            <person name="Yandava C."/>
            <person name="Burger G."/>
            <person name="Gray M.W."/>
            <person name="Holland P.W.H."/>
            <person name="King N."/>
            <person name="Lang F.B.F."/>
            <person name="Roger A.J."/>
            <person name="Ruiz-Trillo I."/>
            <person name="Lander E."/>
            <person name="Nusbaum C."/>
        </authorList>
    </citation>
    <scope>NUCLEOTIDE SEQUENCE [LARGE SCALE GENOMIC DNA]</scope>
    <source>
        <strain evidence="3">ATCC 38327</strain>
    </source>
</reference>
<feature type="compositionally biased region" description="Low complexity" evidence="1">
    <location>
        <begin position="537"/>
        <end position="589"/>
    </location>
</feature>
<gene>
    <name evidence="2" type="ORF">AMAG_12935</name>
</gene>
<organism evidence="2 3">
    <name type="scientific">Allomyces macrogynus (strain ATCC 38327)</name>
    <name type="common">Allomyces javanicus var. macrogynus</name>
    <dbReference type="NCBI Taxonomy" id="578462"/>
    <lineage>
        <taxon>Eukaryota</taxon>
        <taxon>Fungi</taxon>
        <taxon>Fungi incertae sedis</taxon>
        <taxon>Blastocladiomycota</taxon>
        <taxon>Blastocladiomycetes</taxon>
        <taxon>Blastocladiales</taxon>
        <taxon>Blastocladiaceae</taxon>
        <taxon>Allomyces</taxon>
    </lineage>
</organism>
<sequence length="689" mass="71388">MLLSAAGPVPDLPAARFRYQQQQSSTASRLPWLSGTSSSIVGLSTMPESAPSTRSSSTSSLGSSPAAGAPHLVAASSPALGSANGRKPRRNLAKQTAQRCRLIEEKQRAMVAEQEATRERILRERKEKYRQVVLATKPDWGAVGAPKRRSEEARPGGADQEPWDQRWPMCDPAPAPARTGVPASVPAERTPKIKYKGTWDPQQQLRVARASAVEVVKPRVEPSSHLASAYTSRSASPVPPDSPLFRTPRSQPPPAPTPPGPPATAPSVITPAFGPSPTLPAYDPTADFSDSSMSDGDDGVSGSNGHRRGTLHLSEAAIRLLESNVKMKVSRAKAMMLGASGPAGAPPGGVGSAPRLLQPLPPERQRSRSPSPPAALCVRNGSTTAGRPKSARRVGGGKGAAAAPGTKSRIGGGEERSRTVSRIPLSGGDEGGVRRPSVAMARRWAHSDSLLYSGSTARAADECGDVLIASTATKLDSAIRQLEAFLPAHAPDQPKPNQPASAVSNRARLVVQSAGTASRSQLAAPSFIATAPPPSTAPTRTTTIAVPPSAASTRTSTASPPSAASTRAAAPPVSTASTRSTTATRTGTSCPGRPSKIPIAPSTLSARPPRLMRVLVPATVLTLPPPPPPPPAPEPDAIESQLVASLERLTVEIDARLARVGLLHPTPSVFLRGVPRPGGAVRGWPTVGG</sequence>
<dbReference type="VEuPathDB" id="FungiDB:AMAG_12935"/>
<dbReference type="AlphaFoldDB" id="A0A0L0T103"/>
<feature type="compositionally biased region" description="Pro residues" evidence="1">
    <location>
        <begin position="250"/>
        <end position="264"/>
    </location>
</feature>
<dbReference type="EMBL" id="GG745356">
    <property type="protein sequence ID" value="KNE68264.1"/>
    <property type="molecule type" value="Genomic_DNA"/>
</dbReference>
<feature type="compositionally biased region" description="Polar residues" evidence="1">
    <location>
        <begin position="225"/>
        <end position="235"/>
    </location>
</feature>
<feature type="compositionally biased region" description="Low complexity" evidence="1">
    <location>
        <begin position="289"/>
        <end position="304"/>
    </location>
</feature>
<feature type="region of interest" description="Disordered" evidence="1">
    <location>
        <begin position="43"/>
        <end position="97"/>
    </location>
</feature>
<evidence type="ECO:0000256" key="1">
    <source>
        <dbReference type="SAM" id="MobiDB-lite"/>
    </source>
</evidence>
<feature type="region of interest" description="Disordered" evidence="1">
    <location>
        <begin position="524"/>
        <end position="605"/>
    </location>
</feature>
<feature type="region of interest" description="Disordered" evidence="1">
    <location>
        <begin position="340"/>
        <end position="434"/>
    </location>
</feature>
<feature type="compositionally biased region" description="Low complexity" evidence="1">
    <location>
        <begin position="47"/>
        <end position="70"/>
    </location>
</feature>
<feature type="region of interest" description="Disordered" evidence="1">
    <location>
        <begin position="217"/>
        <end position="308"/>
    </location>
</feature>
<reference evidence="2 3" key="1">
    <citation type="submission" date="2009-11" db="EMBL/GenBank/DDBJ databases">
        <title>Annotation of Allomyces macrogynus ATCC 38327.</title>
        <authorList>
            <consortium name="The Broad Institute Genome Sequencing Platform"/>
            <person name="Russ C."/>
            <person name="Cuomo C."/>
            <person name="Burger G."/>
            <person name="Gray M.W."/>
            <person name="Holland P.W.H."/>
            <person name="King N."/>
            <person name="Lang F.B.F."/>
            <person name="Roger A.J."/>
            <person name="Ruiz-Trillo I."/>
            <person name="Young S.K."/>
            <person name="Zeng Q."/>
            <person name="Gargeya S."/>
            <person name="Fitzgerald M."/>
            <person name="Haas B."/>
            <person name="Abouelleil A."/>
            <person name="Alvarado L."/>
            <person name="Arachchi H.M."/>
            <person name="Berlin A."/>
            <person name="Chapman S.B."/>
            <person name="Gearin G."/>
            <person name="Goldberg J."/>
            <person name="Griggs A."/>
            <person name="Gujja S."/>
            <person name="Hansen M."/>
            <person name="Heiman D."/>
            <person name="Howarth C."/>
            <person name="Larimer J."/>
            <person name="Lui A."/>
            <person name="MacDonald P.J.P."/>
            <person name="McCowen C."/>
            <person name="Montmayeur A."/>
            <person name="Murphy C."/>
            <person name="Neiman D."/>
            <person name="Pearson M."/>
            <person name="Priest M."/>
            <person name="Roberts A."/>
            <person name="Saif S."/>
            <person name="Shea T."/>
            <person name="Sisk P."/>
            <person name="Stolte C."/>
            <person name="Sykes S."/>
            <person name="Wortman J."/>
            <person name="Nusbaum C."/>
            <person name="Birren B."/>
        </authorList>
    </citation>
    <scope>NUCLEOTIDE SEQUENCE [LARGE SCALE GENOMIC DNA]</scope>
    <source>
        <strain evidence="2 3">ATCC 38327</strain>
    </source>
</reference>
<proteinExistence type="predicted"/>
<keyword evidence="3" id="KW-1185">Reference proteome</keyword>